<evidence type="ECO:0000313" key="2">
    <source>
        <dbReference type="Proteomes" id="UP000639775"/>
    </source>
</evidence>
<comment type="caution">
    <text evidence="1">The sequence shown here is derived from an EMBL/GenBank/DDBJ whole genome shotgun (WGS) entry which is preliminary data.</text>
</comment>
<protein>
    <submittedName>
        <fullName evidence="1">Uncharacterized protein</fullName>
    </submittedName>
</protein>
<name>A0A967BDE6_9RHOB</name>
<dbReference type="Proteomes" id="UP000639775">
    <property type="component" value="Unassembled WGS sequence"/>
</dbReference>
<reference evidence="1" key="1">
    <citation type="submission" date="2020-03" db="EMBL/GenBank/DDBJ databases">
        <title>Roseovarius gahaiensis sp. nov., isolated from Gahai Saline Lake, China.</title>
        <authorList>
            <person name="Sun X."/>
        </authorList>
    </citation>
    <scope>NUCLEOTIDE SEQUENCE</scope>
    <source>
        <strain evidence="1">GH877</strain>
    </source>
</reference>
<dbReference type="RefSeq" id="WP_167194896.1">
    <property type="nucleotide sequence ID" value="NZ_JAAORB010000009.1"/>
</dbReference>
<dbReference type="AlphaFoldDB" id="A0A967BDE6"/>
<keyword evidence="2" id="KW-1185">Reference proteome</keyword>
<sequence>MNMMHTKPEFQACWLLSHFPSKSLDDLICEIYSEAFGVAFVLDQEWLDDLLDSHSDCSLGQHLRTVLGAVDEERAKQIDAGAVLSDLERLAAKELALEQLMSMEGEGLYVSGSSFAIGADYQIFACFTGYSEGQGGIRYEFDGLFASKQMAERYYKKLSDKWLEL</sequence>
<accession>A0A967BDE6</accession>
<organism evidence="1 2">
    <name type="scientific">Roseovarius gahaiensis</name>
    <dbReference type="NCBI Taxonomy" id="2716691"/>
    <lineage>
        <taxon>Bacteria</taxon>
        <taxon>Pseudomonadati</taxon>
        <taxon>Pseudomonadota</taxon>
        <taxon>Alphaproteobacteria</taxon>
        <taxon>Rhodobacterales</taxon>
        <taxon>Roseobacteraceae</taxon>
        <taxon>Roseovarius</taxon>
    </lineage>
</organism>
<dbReference type="EMBL" id="JAAORB010000009">
    <property type="protein sequence ID" value="NHQ74189.1"/>
    <property type="molecule type" value="Genomic_DNA"/>
</dbReference>
<evidence type="ECO:0000313" key="1">
    <source>
        <dbReference type="EMBL" id="NHQ74189.1"/>
    </source>
</evidence>
<proteinExistence type="predicted"/>
<gene>
    <name evidence="1" type="ORF">HAT86_06885</name>
</gene>